<evidence type="ECO:0000313" key="11">
    <source>
        <dbReference type="EMBL" id="KTD43926.1"/>
    </source>
</evidence>
<gene>
    <name evidence="11" type="primary">yghD</name>
    <name evidence="11" type="ORF">Loak_0476</name>
</gene>
<reference evidence="11 12" key="1">
    <citation type="submission" date="2015-11" db="EMBL/GenBank/DDBJ databases">
        <title>Genomic analysis of 38 Legionella species identifies large and diverse effector repertoires.</title>
        <authorList>
            <person name="Burstein D."/>
            <person name="Amaro F."/>
            <person name="Zusman T."/>
            <person name="Lifshitz Z."/>
            <person name="Cohen O."/>
            <person name="Gilbert J.A."/>
            <person name="Pupko T."/>
            <person name="Shuman H.A."/>
            <person name="Segal G."/>
        </authorList>
    </citation>
    <scope>NUCLEOTIDE SEQUENCE [LARGE SCALE GENOMIC DNA]</scope>
    <source>
        <strain evidence="11 12">Oak Ridge-10</strain>
    </source>
</reference>
<dbReference type="GO" id="GO:0015627">
    <property type="term" value="C:type II protein secretion system complex"/>
    <property type="evidence" value="ECO:0007669"/>
    <property type="project" value="InterPro"/>
</dbReference>
<evidence type="ECO:0000256" key="4">
    <source>
        <dbReference type="ARBA" id="ARBA00022475"/>
    </source>
</evidence>
<dbReference type="GO" id="GO:0015628">
    <property type="term" value="P:protein secretion by the type II secretion system"/>
    <property type="evidence" value="ECO:0007669"/>
    <property type="project" value="InterPro"/>
</dbReference>
<dbReference type="EMBL" id="LNYP01000006">
    <property type="protein sequence ID" value="KTD43926.1"/>
    <property type="molecule type" value="Genomic_DNA"/>
</dbReference>
<evidence type="ECO:0000313" key="12">
    <source>
        <dbReference type="Proteomes" id="UP000054858"/>
    </source>
</evidence>
<evidence type="ECO:0000256" key="8">
    <source>
        <dbReference type="ARBA" id="ARBA00022989"/>
    </source>
</evidence>
<dbReference type="PATRIC" id="fig|29423.5.peg.490"/>
<dbReference type="SUPFAM" id="SSF103054">
    <property type="entry name" value="General secretion pathway protein M, EpsM"/>
    <property type="match status" value="1"/>
</dbReference>
<dbReference type="Pfam" id="PF04612">
    <property type="entry name" value="T2SSM"/>
    <property type="match status" value="1"/>
</dbReference>
<dbReference type="RefSeq" id="WP_025385279.1">
    <property type="nucleotide sequence ID" value="NZ_LCUA01000022.1"/>
</dbReference>
<feature type="transmembrane region" description="Helical" evidence="10">
    <location>
        <begin position="14"/>
        <end position="36"/>
    </location>
</feature>
<keyword evidence="9 10" id="KW-0472">Membrane</keyword>
<comment type="subcellular location">
    <subcellularLocation>
        <location evidence="1">Cell inner membrane</location>
        <topology evidence="1">Single-pass membrane protein</topology>
    </subcellularLocation>
</comment>
<evidence type="ECO:0000256" key="10">
    <source>
        <dbReference type="SAM" id="Phobius"/>
    </source>
</evidence>
<keyword evidence="7" id="KW-0653">Protein transport</keyword>
<sequence length="157" mass="18609">MKTYWDNLNDRERWMLGVGVVSCFFYLFYLLFYAPLVNAVKERTQQVAEKKETLVWMQQVRRQYKVSKAPNTLSHTELLTLLAKQLNHPSFQQFPYQLQQTGAEDIQLSFERVPFNVFLNWLWSLNKRYAILIKQFNVERSDTQGVVKLQVVIAAKV</sequence>
<comment type="caution">
    <text evidence="11">The sequence shown here is derived from an EMBL/GenBank/DDBJ whole genome shotgun (WGS) entry which is preliminary data.</text>
</comment>
<keyword evidence="8 10" id="KW-1133">Transmembrane helix</keyword>
<dbReference type="GO" id="GO:0005886">
    <property type="term" value="C:plasma membrane"/>
    <property type="evidence" value="ECO:0007669"/>
    <property type="project" value="UniProtKB-SubCell"/>
</dbReference>
<evidence type="ECO:0000256" key="7">
    <source>
        <dbReference type="ARBA" id="ARBA00022927"/>
    </source>
</evidence>
<name>A0A0W0XH57_9GAMM</name>
<evidence type="ECO:0000256" key="5">
    <source>
        <dbReference type="ARBA" id="ARBA00022519"/>
    </source>
</evidence>
<dbReference type="Proteomes" id="UP000054858">
    <property type="component" value="Unassembled WGS sequence"/>
</dbReference>
<evidence type="ECO:0000256" key="1">
    <source>
        <dbReference type="ARBA" id="ARBA00004377"/>
    </source>
</evidence>
<evidence type="ECO:0000256" key="6">
    <source>
        <dbReference type="ARBA" id="ARBA00022692"/>
    </source>
</evidence>
<keyword evidence="6 10" id="KW-0812">Transmembrane</keyword>
<accession>A0A0W0XH57</accession>
<dbReference type="Gene3D" id="3.30.1360.100">
    <property type="entry name" value="General secretion pathway protein M, EpsM"/>
    <property type="match status" value="1"/>
</dbReference>
<keyword evidence="4" id="KW-1003">Cell membrane</keyword>
<protein>
    <submittedName>
        <fullName evidence="11">Putative general secretion pathway protein YghD</fullName>
    </submittedName>
</protein>
<dbReference type="InterPro" id="IPR007690">
    <property type="entry name" value="T2SS_GspM"/>
</dbReference>
<dbReference type="AlphaFoldDB" id="A0A0W0XH57"/>
<evidence type="ECO:0000256" key="9">
    <source>
        <dbReference type="ARBA" id="ARBA00023136"/>
    </source>
</evidence>
<dbReference type="InterPro" id="IPR023229">
    <property type="entry name" value="T2SS_M_periplasmic_sf"/>
</dbReference>
<evidence type="ECO:0000256" key="2">
    <source>
        <dbReference type="ARBA" id="ARBA00010637"/>
    </source>
</evidence>
<keyword evidence="3" id="KW-0813">Transport</keyword>
<evidence type="ECO:0000256" key="3">
    <source>
        <dbReference type="ARBA" id="ARBA00022448"/>
    </source>
</evidence>
<comment type="similarity">
    <text evidence="2">Belongs to the GSP M family.</text>
</comment>
<organism evidence="11 12">
    <name type="scientific">Legionella oakridgensis</name>
    <dbReference type="NCBI Taxonomy" id="29423"/>
    <lineage>
        <taxon>Bacteria</taxon>
        <taxon>Pseudomonadati</taxon>
        <taxon>Pseudomonadota</taxon>
        <taxon>Gammaproteobacteria</taxon>
        <taxon>Legionellales</taxon>
        <taxon>Legionellaceae</taxon>
        <taxon>Legionella</taxon>
    </lineage>
</organism>
<proteinExistence type="inferred from homology"/>
<keyword evidence="5" id="KW-0997">Cell inner membrane</keyword>